<sequence>MGEPDAYKIDEEFYFDIVYLLVEGYLYKLPKRTLIDNSETFRDMFSVPQSDAVPAEGSSKDLPIRLDQIERVDFVPFLKILFPLRQAHGLRRASEWISVLKLASLWMCDGVREEAIAVLKEHYAKDHIRSLEISMKFDVKEWMLSSLGSLAIREEPIEAADAEVVGIECALRICKLREKGMTDMIRGTTFSSFQRRPFDYSTTIKSIFPECA</sequence>
<dbReference type="Proteomes" id="UP001385951">
    <property type="component" value="Unassembled WGS sequence"/>
</dbReference>
<name>A0AAW0FKX5_9APHY</name>
<protein>
    <recommendedName>
        <fullName evidence="3">BTB domain-containing protein</fullName>
    </recommendedName>
</protein>
<dbReference type="EMBL" id="JASBNA010000057">
    <property type="protein sequence ID" value="KAK7679655.1"/>
    <property type="molecule type" value="Genomic_DNA"/>
</dbReference>
<keyword evidence="2" id="KW-1185">Reference proteome</keyword>
<dbReference type="AlphaFoldDB" id="A0AAW0FKX5"/>
<reference evidence="1 2" key="1">
    <citation type="submission" date="2022-09" db="EMBL/GenBank/DDBJ databases">
        <authorList>
            <person name="Palmer J.M."/>
        </authorList>
    </citation>
    <scope>NUCLEOTIDE SEQUENCE [LARGE SCALE GENOMIC DNA]</scope>
    <source>
        <strain evidence="1 2">DSM 7382</strain>
    </source>
</reference>
<gene>
    <name evidence="1" type="ORF">QCA50_017367</name>
</gene>
<organism evidence="1 2">
    <name type="scientific">Cerrena zonata</name>
    <dbReference type="NCBI Taxonomy" id="2478898"/>
    <lineage>
        <taxon>Eukaryota</taxon>
        <taxon>Fungi</taxon>
        <taxon>Dikarya</taxon>
        <taxon>Basidiomycota</taxon>
        <taxon>Agaricomycotina</taxon>
        <taxon>Agaricomycetes</taxon>
        <taxon>Polyporales</taxon>
        <taxon>Cerrenaceae</taxon>
        <taxon>Cerrena</taxon>
    </lineage>
</organism>
<evidence type="ECO:0008006" key="3">
    <source>
        <dbReference type="Google" id="ProtNLM"/>
    </source>
</evidence>
<evidence type="ECO:0000313" key="2">
    <source>
        <dbReference type="Proteomes" id="UP001385951"/>
    </source>
</evidence>
<accession>A0AAW0FKX5</accession>
<comment type="caution">
    <text evidence="1">The sequence shown here is derived from an EMBL/GenBank/DDBJ whole genome shotgun (WGS) entry which is preliminary data.</text>
</comment>
<proteinExistence type="predicted"/>
<evidence type="ECO:0000313" key="1">
    <source>
        <dbReference type="EMBL" id="KAK7679655.1"/>
    </source>
</evidence>